<sequence length="135" mass="15287">MQAYLTLLLLAVQSLTAQAWKCGIGPVSSTISYIIALPSDVMGIDRCCIEHDALVDGLHLERKEADRIFCECLASKDSWYVRNVVKPLFCTSVVLYTKWFDHGKAIENAHHPAENRTREQLQVEPSSVRDVERRV</sequence>
<comment type="caution">
    <text evidence="2">The sequence shown here is derived from an EMBL/GenBank/DDBJ whole genome shotgun (WGS) entry which is preliminary data.</text>
</comment>
<dbReference type="Proteomes" id="UP000252519">
    <property type="component" value="Unassembled WGS sequence"/>
</dbReference>
<dbReference type="InterPro" id="IPR053322">
    <property type="entry name" value="PLA2-like"/>
</dbReference>
<dbReference type="PANTHER" id="PTHR34228:SF5">
    <property type="entry name" value="PHOSPHOLIPASE A(2)-RELATED"/>
    <property type="match status" value="1"/>
</dbReference>
<reference evidence="2 3" key="1">
    <citation type="submission" date="2014-10" db="EMBL/GenBank/DDBJ databases">
        <title>Draft genome of the hookworm Ancylostoma caninum.</title>
        <authorList>
            <person name="Mitreva M."/>
        </authorList>
    </citation>
    <scope>NUCLEOTIDE SEQUENCE [LARGE SCALE GENOMIC DNA]</scope>
    <source>
        <strain evidence="2 3">Baltimore</strain>
    </source>
</reference>
<keyword evidence="1" id="KW-0732">Signal</keyword>
<evidence type="ECO:0000313" key="2">
    <source>
        <dbReference type="EMBL" id="RCN42173.1"/>
    </source>
</evidence>
<keyword evidence="3" id="KW-1185">Reference proteome</keyword>
<protein>
    <submittedName>
        <fullName evidence="2">Uncharacterized protein</fullName>
    </submittedName>
</protein>
<feature type="signal peptide" evidence="1">
    <location>
        <begin position="1"/>
        <end position="19"/>
    </location>
</feature>
<accession>A0A368GCP6</accession>
<feature type="chain" id="PRO_5017066496" evidence="1">
    <location>
        <begin position="20"/>
        <end position="135"/>
    </location>
</feature>
<dbReference type="AlphaFoldDB" id="A0A368GCP6"/>
<dbReference type="PANTHER" id="PTHR34228">
    <property type="entry name" value="PROTEIN CBG09474-RELATED"/>
    <property type="match status" value="1"/>
</dbReference>
<proteinExistence type="predicted"/>
<dbReference type="EMBL" id="JOJR01000207">
    <property type="protein sequence ID" value="RCN42173.1"/>
    <property type="molecule type" value="Genomic_DNA"/>
</dbReference>
<gene>
    <name evidence="2" type="ORF">ANCCAN_11860</name>
</gene>
<organism evidence="2 3">
    <name type="scientific">Ancylostoma caninum</name>
    <name type="common">Dog hookworm</name>
    <dbReference type="NCBI Taxonomy" id="29170"/>
    <lineage>
        <taxon>Eukaryota</taxon>
        <taxon>Metazoa</taxon>
        <taxon>Ecdysozoa</taxon>
        <taxon>Nematoda</taxon>
        <taxon>Chromadorea</taxon>
        <taxon>Rhabditida</taxon>
        <taxon>Rhabditina</taxon>
        <taxon>Rhabditomorpha</taxon>
        <taxon>Strongyloidea</taxon>
        <taxon>Ancylostomatidae</taxon>
        <taxon>Ancylostomatinae</taxon>
        <taxon>Ancylostoma</taxon>
    </lineage>
</organism>
<name>A0A368GCP6_ANCCA</name>
<evidence type="ECO:0000313" key="3">
    <source>
        <dbReference type="Proteomes" id="UP000252519"/>
    </source>
</evidence>
<dbReference type="OrthoDB" id="5850739at2759"/>
<evidence type="ECO:0000256" key="1">
    <source>
        <dbReference type="SAM" id="SignalP"/>
    </source>
</evidence>